<dbReference type="InterPro" id="IPR027359">
    <property type="entry name" value="Volt_channel_dom_sf"/>
</dbReference>
<dbReference type="GO" id="GO:0001508">
    <property type="term" value="P:action potential"/>
    <property type="evidence" value="ECO:0000318"/>
    <property type="project" value="GO_Central"/>
</dbReference>
<dbReference type="PANTHER" id="PTHR11537">
    <property type="entry name" value="VOLTAGE-GATED POTASSIUM CHANNEL"/>
    <property type="match status" value="1"/>
</dbReference>
<feature type="transmembrane region" description="Helical" evidence="14">
    <location>
        <begin position="416"/>
        <end position="440"/>
    </location>
</feature>
<keyword evidence="2" id="KW-0813">Transport</keyword>
<evidence type="ECO:0000256" key="3">
    <source>
        <dbReference type="ARBA" id="ARBA00022475"/>
    </source>
</evidence>
<dbReference type="Proteomes" id="UP000002280">
    <property type="component" value="Chromosome 3"/>
</dbReference>
<evidence type="ECO:0000259" key="15">
    <source>
        <dbReference type="SMART" id="SM00225"/>
    </source>
</evidence>
<keyword evidence="12" id="KW-0407">Ion channel</keyword>
<dbReference type="CDD" id="cd18421">
    <property type="entry name" value="BTB_POZ_KCNG1_2"/>
    <property type="match status" value="1"/>
</dbReference>
<evidence type="ECO:0000256" key="1">
    <source>
        <dbReference type="ARBA" id="ARBA00004651"/>
    </source>
</evidence>
<evidence type="ECO:0000256" key="5">
    <source>
        <dbReference type="ARBA" id="ARBA00022692"/>
    </source>
</evidence>
<dbReference type="PANTHER" id="PTHR11537:SF90">
    <property type="entry name" value="POTASSIUM VOLTAGE-GATED CHANNEL SUBFAMILY G MEMBER 2"/>
    <property type="match status" value="1"/>
</dbReference>
<keyword evidence="10" id="KW-0406">Ion transport</keyword>
<evidence type="ECO:0000256" key="11">
    <source>
        <dbReference type="ARBA" id="ARBA00023136"/>
    </source>
</evidence>
<comment type="subcellular location">
    <subcellularLocation>
        <location evidence="1">Cell membrane</location>
        <topology evidence="1">Multi-pass membrane protein</topology>
    </subcellularLocation>
</comment>
<dbReference type="SUPFAM" id="SSF54695">
    <property type="entry name" value="POZ domain"/>
    <property type="match status" value="1"/>
</dbReference>
<dbReference type="InterPro" id="IPR011333">
    <property type="entry name" value="SKP1/BTB/POZ_sf"/>
</dbReference>
<dbReference type="Gene3D" id="1.10.287.930">
    <property type="entry name" value="Mammalian shaker kv1.2 potassium channel- beta subunit complex"/>
    <property type="match status" value="1"/>
</dbReference>
<feature type="transmembrane region" description="Helical" evidence="14">
    <location>
        <begin position="354"/>
        <end position="375"/>
    </location>
</feature>
<evidence type="ECO:0000256" key="4">
    <source>
        <dbReference type="ARBA" id="ARBA00022538"/>
    </source>
</evidence>
<dbReference type="FunFam" id="3.30.710.10:FF:000019">
    <property type="entry name" value="Potassium voltage-gated channel, subfamily G, member 1"/>
    <property type="match status" value="1"/>
</dbReference>
<proteinExistence type="predicted"/>
<dbReference type="AlphaFoldDB" id="F7B9A8"/>
<keyword evidence="7" id="KW-0851">Voltage-gated channel</keyword>
<accession>F7B9A8</accession>
<evidence type="ECO:0000256" key="10">
    <source>
        <dbReference type="ARBA" id="ARBA00023065"/>
    </source>
</evidence>
<evidence type="ECO:0000313" key="17">
    <source>
        <dbReference type="Proteomes" id="UP000002280"/>
    </source>
</evidence>
<keyword evidence="8" id="KW-0630">Potassium</keyword>
<dbReference type="InterPro" id="IPR003969">
    <property type="entry name" value="K_chnl_volt-dep_Kv6"/>
</dbReference>
<dbReference type="PRINTS" id="PR00169">
    <property type="entry name" value="KCHANNEL"/>
</dbReference>
<dbReference type="Gene3D" id="3.30.710.10">
    <property type="entry name" value="Potassium Channel Kv1.1, Chain A"/>
    <property type="match status" value="1"/>
</dbReference>
<dbReference type="SMART" id="SM00225">
    <property type="entry name" value="BTB"/>
    <property type="match status" value="1"/>
</dbReference>
<dbReference type="STRING" id="13616.ENSMODP00000015023"/>
<evidence type="ECO:0000256" key="14">
    <source>
        <dbReference type="SAM" id="Phobius"/>
    </source>
</evidence>
<evidence type="ECO:0000256" key="13">
    <source>
        <dbReference type="SAM" id="MobiDB-lite"/>
    </source>
</evidence>
<protein>
    <submittedName>
        <fullName evidence="16">Potassium voltage-gated channel modifier subfamily G member 2</fullName>
    </submittedName>
</protein>
<keyword evidence="4" id="KW-0633">Potassium transport</keyword>
<dbReference type="GO" id="GO:0071805">
    <property type="term" value="P:potassium ion transmembrane transport"/>
    <property type="evidence" value="ECO:0000318"/>
    <property type="project" value="GO_Central"/>
</dbReference>
<dbReference type="FunFam" id="1.10.287.70:FF:000005">
    <property type="entry name" value="potassium voltage-gated channel subfamily G member 1"/>
    <property type="match status" value="1"/>
</dbReference>
<dbReference type="GO" id="GO:0015459">
    <property type="term" value="F:potassium channel regulator activity"/>
    <property type="evidence" value="ECO:0000318"/>
    <property type="project" value="GO_Central"/>
</dbReference>
<reference evidence="16" key="2">
    <citation type="submission" date="2025-08" db="UniProtKB">
        <authorList>
            <consortium name="Ensembl"/>
        </authorList>
    </citation>
    <scope>IDENTIFICATION</scope>
</reference>
<dbReference type="Ensembl" id="ENSMODT00000015298.3">
    <property type="protein sequence ID" value="ENSMODP00000015023.3"/>
    <property type="gene ID" value="ENSMODG00000011988.3"/>
</dbReference>
<dbReference type="FunCoup" id="F7B9A8">
    <property type="interactions" value="9"/>
</dbReference>
<dbReference type="GO" id="GO:0005249">
    <property type="term" value="F:voltage-gated potassium channel activity"/>
    <property type="evidence" value="ECO:0007669"/>
    <property type="project" value="InterPro"/>
</dbReference>
<dbReference type="InterPro" id="IPR000210">
    <property type="entry name" value="BTB/POZ_dom"/>
</dbReference>
<dbReference type="Pfam" id="PF02214">
    <property type="entry name" value="BTB_2"/>
    <property type="match status" value="1"/>
</dbReference>
<evidence type="ECO:0000256" key="2">
    <source>
        <dbReference type="ARBA" id="ARBA00022448"/>
    </source>
</evidence>
<evidence type="ECO:0000256" key="9">
    <source>
        <dbReference type="ARBA" id="ARBA00022989"/>
    </source>
</evidence>
<sequence>MALLSGNPDPNFTPYSYNGFEKLCKVQAKKGLFYKKARLLHPGEDSCCPTYCEDWPRHVIINVGGIKYRLPWTTLENCPLTRLERLKSCHNHDEIMSVCDDYDVSSNEFFFDRNPCAFKTIMNFLTAGKLRLLREMCALSFQDELTYWGIEEECLEWCCLRRLRQKEEEAAEAQFYETELMVNESPPCAFQEGNRLAQCMRQLRDMVENPHSGIPGKMFACISVSFVAITAVSLCMSTMPDIRAEEDRVSVPTAYNLFVLETVCVALQVRLPPGHHSTSLTSWPSCPFYISLIVDLASAQNSKPGGTGNKYLERVGLVLRFLRALRILYVMRLARHSLGLQTLGLTVRRCTREFGLLLLFLCVAMALFSPLVYLAESELGAGKEFTSIPTSYWWAVISMTTVGYGDMVPRSIPGQVVALSSILSGILLMAFPVTSIFHTFSRSYTELKEQQQRAANHEMHLLEESTRSHTEDSSSQALDSSFLPGGPAAAAALEQQWALANHTSRKSY</sequence>
<organism evidence="16 17">
    <name type="scientific">Monodelphis domestica</name>
    <name type="common">Gray short-tailed opossum</name>
    <dbReference type="NCBI Taxonomy" id="13616"/>
    <lineage>
        <taxon>Eukaryota</taxon>
        <taxon>Metazoa</taxon>
        <taxon>Chordata</taxon>
        <taxon>Craniata</taxon>
        <taxon>Vertebrata</taxon>
        <taxon>Euteleostomi</taxon>
        <taxon>Mammalia</taxon>
        <taxon>Metatheria</taxon>
        <taxon>Didelphimorphia</taxon>
        <taxon>Didelphidae</taxon>
        <taxon>Monodelphis</taxon>
    </lineage>
</organism>
<name>F7B9A8_MONDO</name>
<evidence type="ECO:0000256" key="7">
    <source>
        <dbReference type="ARBA" id="ARBA00022882"/>
    </source>
</evidence>
<gene>
    <name evidence="16" type="primary">KCNG2</name>
</gene>
<dbReference type="PRINTS" id="PR01491">
    <property type="entry name" value="KVCHANNEL"/>
</dbReference>
<keyword evidence="6" id="KW-0631">Potassium channel</keyword>
<dbReference type="GO" id="GO:0051260">
    <property type="term" value="P:protein homooligomerization"/>
    <property type="evidence" value="ECO:0007669"/>
    <property type="project" value="InterPro"/>
</dbReference>
<keyword evidence="5 14" id="KW-0812">Transmembrane</keyword>
<reference evidence="16" key="3">
    <citation type="submission" date="2025-09" db="UniProtKB">
        <authorList>
            <consortium name="Ensembl"/>
        </authorList>
    </citation>
    <scope>IDENTIFICATION</scope>
</reference>
<keyword evidence="3" id="KW-1003">Cell membrane</keyword>
<feature type="transmembrane region" description="Helical" evidence="14">
    <location>
        <begin position="218"/>
        <end position="239"/>
    </location>
</feature>
<keyword evidence="17" id="KW-1185">Reference proteome</keyword>
<dbReference type="InterPro" id="IPR028325">
    <property type="entry name" value="VG_K_chnl"/>
</dbReference>
<dbReference type="InterPro" id="IPR003968">
    <property type="entry name" value="K_chnl_volt-dep_Kv"/>
</dbReference>
<dbReference type="Gene3D" id="1.20.120.350">
    <property type="entry name" value="Voltage-gated potassium channels. Chain C"/>
    <property type="match status" value="1"/>
</dbReference>
<dbReference type="GeneTree" id="ENSGT00940000160858"/>
<dbReference type="GO" id="GO:0016020">
    <property type="term" value="C:membrane"/>
    <property type="evidence" value="ECO:0000318"/>
    <property type="project" value="GO_Central"/>
</dbReference>
<evidence type="ECO:0000256" key="12">
    <source>
        <dbReference type="ARBA" id="ARBA00023303"/>
    </source>
</evidence>
<feature type="compositionally biased region" description="Basic and acidic residues" evidence="13">
    <location>
        <begin position="463"/>
        <end position="472"/>
    </location>
</feature>
<dbReference type="SUPFAM" id="SSF81324">
    <property type="entry name" value="Voltage-gated potassium channels"/>
    <property type="match status" value="1"/>
</dbReference>
<reference evidence="16 17" key="1">
    <citation type="journal article" date="2007" name="Nature">
        <title>Genome of the marsupial Monodelphis domestica reveals innovation in non-coding sequences.</title>
        <authorList>
            <person name="Mikkelsen T.S."/>
            <person name="Wakefield M.J."/>
            <person name="Aken B."/>
            <person name="Amemiya C.T."/>
            <person name="Chang J.L."/>
            <person name="Duke S."/>
            <person name="Garber M."/>
            <person name="Gentles A.J."/>
            <person name="Goodstadt L."/>
            <person name="Heger A."/>
            <person name="Jurka J."/>
            <person name="Kamal M."/>
            <person name="Mauceli E."/>
            <person name="Searle S.M."/>
            <person name="Sharpe T."/>
            <person name="Baker M.L."/>
            <person name="Batzer M.A."/>
            <person name="Benos P.V."/>
            <person name="Belov K."/>
            <person name="Clamp M."/>
            <person name="Cook A."/>
            <person name="Cuff J."/>
            <person name="Das R."/>
            <person name="Davidow L."/>
            <person name="Deakin J.E."/>
            <person name="Fazzari M.J."/>
            <person name="Glass J.L."/>
            <person name="Grabherr M."/>
            <person name="Greally J.M."/>
            <person name="Gu W."/>
            <person name="Hore T.A."/>
            <person name="Huttley G.A."/>
            <person name="Kleber M."/>
            <person name="Jirtle R.L."/>
            <person name="Koina E."/>
            <person name="Lee J.T."/>
            <person name="Mahony S."/>
            <person name="Marra M.A."/>
            <person name="Miller R.D."/>
            <person name="Nicholls R.D."/>
            <person name="Oda M."/>
            <person name="Papenfuss A.T."/>
            <person name="Parra Z.E."/>
            <person name="Pollock D.D."/>
            <person name="Ray D.A."/>
            <person name="Schein J.E."/>
            <person name="Speed T.P."/>
            <person name="Thompson K."/>
            <person name="VandeBerg J.L."/>
            <person name="Wade C.M."/>
            <person name="Walker J.A."/>
            <person name="Waters P.D."/>
            <person name="Webber C."/>
            <person name="Weidman J.R."/>
            <person name="Xie X."/>
            <person name="Zody M.C."/>
            <person name="Baldwin J."/>
            <person name="Abdouelleil A."/>
            <person name="Abdulkadir J."/>
            <person name="Abebe A."/>
            <person name="Abera B."/>
            <person name="Abreu J."/>
            <person name="Acer S.C."/>
            <person name="Aftuck L."/>
            <person name="Alexander A."/>
            <person name="An P."/>
            <person name="Anderson E."/>
            <person name="Anderson S."/>
            <person name="Arachi H."/>
            <person name="Azer M."/>
            <person name="Bachantsang P."/>
            <person name="Barry A."/>
            <person name="Bayul T."/>
            <person name="Berlin A."/>
            <person name="Bessette D."/>
            <person name="Bloom T."/>
            <person name="Bloom T."/>
            <person name="Boguslavskiy L."/>
            <person name="Bonnet C."/>
            <person name="Boukhgalter B."/>
            <person name="Bourzgui I."/>
            <person name="Brown A."/>
            <person name="Cahill P."/>
            <person name="Channer S."/>
            <person name="Cheshatsang Y."/>
            <person name="Chuda L."/>
            <person name="Citroen M."/>
            <person name="Collymore A."/>
            <person name="Cooke P."/>
            <person name="Costello M."/>
            <person name="D'Aco K."/>
            <person name="Daza R."/>
            <person name="De Haan G."/>
            <person name="DeGray S."/>
            <person name="DeMaso C."/>
            <person name="Dhargay N."/>
            <person name="Dooley K."/>
            <person name="Dooley E."/>
            <person name="Doricent M."/>
            <person name="Dorje P."/>
            <person name="Dorjee K."/>
            <person name="Dupes A."/>
            <person name="Elong R."/>
            <person name="Falk J."/>
            <person name="Farina A."/>
            <person name="Faro S."/>
            <person name="Ferguson D."/>
            <person name="Fisher S."/>
            <person name="Foley C.D."/>
            <person name="Franke A."/>
            <person name="Friedrich D."/>
            <person name="Gadbois L."/>
            <person name="Gearin G."/>
            <person name="Gearin C.R."/>
            <person name="Giannoukos G."/>
            <person name="Goode T."/>
            <person name="Graham J."/>
            <person name="Grandbois E."/>
            <person name="Grewal S."/>
            <person name="Gyaltsen K."/>
            <person name="Hafez N."/>
            <person name="Hagos B."/>
            <person name="Hall J."/>
            <person name="Henson C."/>
            <person name="Hollinger A."/>
            <person name="Honan T."/>
            <person name="Huard M.D."/>
            <person name="Hughes L."/>
            <person name="Hurhula B."/>
            <person name="Husby M.E."/>
            <person name="Kamat A."/>
            <person name="Kanga B."/>
            <person name="Kashin S."/>
            <person name="Khazanovich D."/>
            <person name="Kisner P."/>
            <person name="Lance K."/>
            <person name="Lara M."/>
            <person name="Lee W."/>
            <person name="Lennon N."/>
            <person name="Letendre F."/>
            <person name="LeVine R."/>
            <person name="Lipovsky A."/>
            <person name="Liu X."/>
            <person name="Liu J."/>
            <person name="Liu S."/>
            <person name="Lokyitsang T."/>
            <person name="Lokyitsang Y."/>
            <person name="Lubonja R."/>
            <person name="Lui A."/>
            <person name="MacDonald P."/>
            <person name="Magnisalis V."/>
            <person name="Maru K."/>
            <person name="Matthews C."/>
            <person name="McCusker W."/>
            <person name="McDonough S."/>
            <person name="Mehta T."/>
            <person name="Meldrim J."/>
            <person name="Meneus L."/>
            <person name="Mihai O."/>
            <person name="Mihalev A."/>
            <person name="Mihova T."/>
            <person name="Mittelman R."/>
            <person name="Mlenga V."/>
            <person name="Montmayeur A."/>
            <person name="Mulrain L."/>
            <person name="Navidi A."/>
            <person name="Naylor J."/>
            <person name="Negash T."/>
            <person name="Nguyen T."/>
            <person name="Nguyen N."/>
            <person name="Nicol R."/>
            <person name="Norbu C."/>
            <person name="Norbu N."/>
            <person name="Novod N."/>
            <person name="O'Neill B."/>
            <person name="Osman S."/>
            <person name="Markiewicz E."/>
            <person name="Oyono O.L."/>
            <person name="Patti C."/>
            <person name="Phunkhang P."/>
            <person name="Pierre F."/>
            <person name="Priest M."/>
            <person name="Raghuraman S."/>
            <person name="Rege F."/>
            <person name="Reyes R."/>
            <person name="Rise C."/>
            <person name="Rogov P."/>
            <person name="Ross K."/>
            <person name="Ryan E."/>
            <person name="Settipalli S."/>
            <person name="Shea T."/>
            <person name="Sherpa N."/>
            <person name="Shi L."/>
            <person name="Shih D."/>
            <person name="Sparrow T."/>
            <person name="Spaulding J."/>
            <person name="Stalker J."/>
            <person name="Stange-Thomann N."/>
            <person name="Stavropoulos S."/>
            <person name="Stone C."/>
            <person name="Strader C."/>
            <person name="Tesfaye S."/>
            <person name="Thomson T."/>
            <person name="Thoulutsang Y."/>
            <person name="Thoulutsang D."/>
            <person name="Topham K."/>
            <person name="Topping I."/>
            <person name="Tsamla T."/>
            <person name="Vassiliev H."/>
            <person name="Vo A."/>
            <person name="Wangchuk T."/>
            <person name="Wangdi T."/>
            <person name="Weiand M."/>
            <person name="Wilkinson J."/>
            <person name="Wilson A."/>
            <person name="Yadav S."/>
            <person name="Young G."/>
            <person name="Yu Q."/>
            <person name="Zembek L."/>
            <person name="Zhong D."/>
            <person name="Zimmer A."/>
            <person name="Zwirko Z."/>
            <person name="Jaffe D.B."/>
            <person name="Alvarez P."/>
            <person name="Brockman W."/>
            <person name="Butler J."/>
            <person name="Chin C."/>
            <person name="Gnerre S."/>
            <person name="MacCallum I."/>
            <person name="Graves J.A."/>
            <person name="Ponting C.P."/>
            <person name="Breen M."/>
            <person name="Samollow P.B."/>
            <person name="Lander E.S."/>
            <person name="Lindblad-Toh K."/>
        </authorList>
    </citation>
    <scope>NUCLEOTIDE SEQUENCE [LARGE SCALE GENOMIC DNA]</scope>
</reference>
<dbReference type="InterPro" id="IPR003131">
    <property type="entry name" value="T1-type_BTB"/>
</dbReference>
<dbReference type="Bgee" id="ENSMODG00000011988">
    <property type="expression patterns" value="Expressed in extraembryonic membrane and 12 other cell types or tissues"/>
</dbReference>
<keyword evidence="9 14" id="KW-1133">Transmembrane helix</keyword>
<dbReference type="eggNOG" id="KOG3713">
    <property type="taxonomic scope" value="Eukaryota"/>
</dbReference>
<evidence type="ECO:0000256" key="6">
    <source>
        <dbReference type="ARBA" id="ARBA00022826"/>
    </source>
</evidence>
<evidence type="ECO:0000256" key="8">
    <source>
        <dbReference type="ARBA" id="ARBA00022958"/>
    </source>
</evidence>
<dbReference type="PRINTS" id="PR01492">
    <property type="entry name" value="KV6CHANNEL"/>
</dbReference>
<dbReference type="Gene3D" id="1.10.287.70">
    <property type="match status" value="1"/>
</dbReference>
<dbReference type="HOGENOM" id="CLU_011722_4_1_1"/>
<dbReference type="GO" id="GO:0008076">
    <property type="term" value="C:voltage-gated potassium channel complex"/>
    <property type="evidence" value="ECO:0000318"/>
    <property type="project" value="GO_Central"/>
</dbReference>
<feature type="domain" description="BTB" evidence="15">
    <location>
        <begin position="57"/>
        <end position="166"/>
    </location>
</feature>
<keyword evidence="11 14" id="KW-0472">Membrane</keyword>
<dbReference type="Pfam" id="PF00520">
    <property type="entry name" value="Ion_trans"/>
    <property type="match status" value="1"/>
</dbReference>
<dbReference type="InterPro" id="IPR005821">
    <property type="entry name" value="Ion_trans_dom"/>
</dbReference>
<feature type="region of interest" description="Disordered" evidence="13">
    <location>
        <begin position="463"/>
        <end position="483"/>
    </location>
</feature>
<evidence type="ECO:0000313" key="16">
    <source>
        <dbReference type="Ensembl" id="ENSMODP00000015023.3"/>
    </source>
</evidence>
<dbReference type="InParanoid" id="F7B9A8"/>